<reference evidence="2 3" key="1">
    <citation type="submission" date="2016-10" db="EMBL/GenBank/DDBJ databases">
        <title>Comparative genomics between deep and shallow subseafloor isolates.</title>
        <authorList>
            <person name="Ishii S."/>
            <person name="Miller J.R."/>
            <person name="Sutton G."/>
            <person name="Suzuki S."/>
            <person name="Methe B."/>
            <person name="Inagaki F."/>
            <person name="Imachi H."/>
        </authorList>
    </citation>
    <scope>NUCLEOTIDE SEQUENCE [LARGE SCALE GENOMIC DNA]</scope>
    <source>
        <strain evidence="2 3">MO-MB1</strain>
    </source>
</reference>
<dbReference type="PANTHER" id="PTHR30244">
    <property type="entry name" value="TRANSAMINASE"/>
    <property type="match status" value="1"/>
</dbReference>
<dbReference type="InterPro" id="IPR015421">
    <property type="entry name" value="PyrdxlP-dep_Trfase_major"/>
</dbReference>
<dbReference type="SUPFAM" id="SSF53383">
    <property type="entry name" value="PLP-dependent transferases"/>
    <property type="match status" value="1"/>
</dbReference>
<dbReference type="Proteomes" id="UP000232806">
    <property type="component" value="Chromosome"/>
</dbReference>
<dbReference type="OrthoDB" id="82426at2157"/>
<evidence type="ECO:0000313" key="2">
    <source>
        <dbReference type="EMBL" id="AUB54839.1"/>
    </source>
</evidence>
<dbReference type="PANTHER" id="PTHR30244:SF34">
    <property type="entry name" value="DTDP-4-AMINO-4,6-DIDEOXYGALACTOSE TRANSAMINASE"/>
    <property type="match status" value="1"/>
</dbReference>
<evidence type="ECO:0000313" key="3">
    <source>
        <dbReference type="Proteomes" id="UP000232806"/>
    </source>
</evidence>
<dbReference type="Gene3D" id="3.40.640.10">
    <property type="entry name" value="Type I PLP-dependent aspartate aminotransferase-like (Major domain)"/>
    <property type="match status" value="1"/>
</dbReference>
<dbReference type="Pfam" id="PF01041">
    <property type="entry name" value="DegT_DnrJ_EryC1"/>
    <property type="match status" value="1"/>
</dbReference>
<keyword evidence="1" id="KW-0663">Pyridoxal phosphate</keyword>
<dbReference type="GO" id="GO:0008483">
    <property type="term" value="F:transaminase activity"/>
    <property type="evidence" value="ECO:0007669"/>
    <property type="project" value="TreeGrafter"/>
</dbReference>
<organism evidence="2 3">
    <name type="scientific">Methanobacterium subterraneum</name>
    <dbReference type="NCBI Taxonomy" id="59277"/>
    <lineage>
        <taxon>Archaea</taxon>
        <taxon>Methanobacteriati</taxon>
        <taxon>Methanobacteriota</taxon>
        <taxon>Methanomada group</taxon>
        <taxon>Methanobacteria</taxon>
        <taxon>Methanobacteriales</taxon>
        <taxon>Methanobacteriaceae</taxon>
        <taxon>Methanobacterium</taxon>
    </lineage>
</organism>
<comment type="similarity">
    <text evidence="1">Belongs to the DegT/DnrJ/EryC1 family.</text>
</comment>
<evidence type="ECO:0000256" key="1">
    <source>
        <dbReference type="RuleBase" id="RU004508"/>
    </source>
</evidence>
<sequence length="330" mass="36111">MELFFKMPSTEARKAMCDASLELGNRVRSNEFKKTAEESIKKITNHEHARVLGSGNAAIMAAMSTMKGSVMIPDQGGWSGFQKIAEFFGLEVVHIPTVMGVIQPETLEEHLKTKSPESLFLTSFAGYMVEQPVKDIYEICEDNGIILVEDASGSVGDPERNLACGDHSHIIVASTGSPKIINLGNGGFISTNNPRIFNDASFILKTLQSSPVTCAGLVEEIKKAPLNLIKTIEACEFLKKKIETVLHPDKRGINIAIPHDDPKKIGQALRSTLKVEGGGMISTCPRYDRMNQPGVCLEIKNLDIQCLKKDNLLEMAGIIANILDNPFNNE</sequence>
<name>A0A2H4V9S6_9EURY</name>
<protein>
    <submittedName>
        <fullName evidence="2">Cell wall biogenesis protein</fullName>
    </submittedName>
</protein>
<accession>A0A2H4V9S6</accession>
<dbReference type="GO" id="GO:0030170">
    <property type="term" value="F:pyridoxal phosphate binding"/>
    <property type="evidence" value="ECO:0007669"/>
    <property type="project" value="TreeGrafter"/>
</dbReference>
<dbReference type="AlphaFoldDB" id="A0A2H4V9S6"/>
<dbReference type="InterPro" id="IPR015424">
    <property type="entry name" value="PyrdxlP-dep_Trfase"/>
</dbReference>
<dbReference type="EMBL" id="CP017766">
    <property type="protein sequence ID" value="AUB54839.1"/>
    <property type="molecule type" value="Genomic_DNA"/>
</dbReference>
<proteinExistence type="inferred from homology"/>
<dbReference type="GO" id="GO:0000271">
    <property type="term" value="P:polysaccharide biosynthetic process"/>
    <property type="evidence" value="ECO:0007669"/>
    <property type="project" value="TreeGrafter"/>
</dbReference>
<dbReference type="InterPro" id="IPR000653">
    <property type="entry name" value="DegT/StrS_aminotransferase"/>
</dbReference>
<gene>
    <name evidence="2" type="ORF">BK007_01610</name>
</gene>